<comment type="subunit">
    <text evidence="2">Monomer.</text>
</comment>
<dbReference type="InterPro" id="IPR017853">
    <property type="entry name" value="GH"/>
</dbReference>
<evidence type="ECO:0000256" key="3">
    <source>
        <dbReference type="ARBA" id="ARBA00022837"/>
    </source>
</evidence>
<dbReference type="InterPro" id="IPR013785">
    <property type="entry name" value="Aldolase_TIM"/>
</dbReference>
<evidence type="ECO:0000259" key="5">
    <source>
        <dbReference type="Pfam" id="PF10566"/>
    </source>
</evidence>
<sequence>MKKMTIGAFLLSMMFGVADAQSIKSPDGKFEMDFQLKQGVPYYNLKFNGKTVVEDSKLGLRIFKDSSIKFASEIAKPEDAKFDLNSGFTKTAEKTDSKNETWQPVLGEKKNYINNYNELAVTLNQASTDRSIIVKFRLFNDGLGFRYEFPQQKNLNYFVIREEDSEIDFPSDMKAWWMVADYDSQEYQYQETKVSEIPGRWAKAADANASQTLIKNAVQSPLMLKVEGKEPLYINVAEAAVLDYPASHLEVDAQNFKFKTHLTADRQGAKGYMQTPMVTPWRTIIVAPKAEDVMASKMIFNLNEPTKYTDTSYIHPTKYMGVWWEMIIGKSQWAYGQPESNVRLGETDFAKLKPNGNHGANNTKVKDYIDFASENGFQALLIEGWNIGWEDWFGRSKEYVFDFITPYPDFDIKMLNEYAHSKGIKLIMHHETSGSATNYERWSDKAFQLMNKYGYDAVKTGYVGDVIPRGEHHYSQWMINHYYRIVEKANEYKVMVNSHESVRPTGESRTYPNYISAEAARGTEYEAFGGNNPDHQTILPFTRWMGGSMDYTPGIFQTKLDYYFPGDKRFVKTTLAKQLALYVTMYMPLQMAADLPENYKKHMDAFQFIKDVAADWDDTKILSAEPGDYVVTARKAKGTENWFVGGITDENKREYTVDFSFLDKGKKYEATIYEDGKDADYIDNPQSYNIYKKQITSKSKIPFKMVRSGGFAITIKPVK</sequence>
<dbReference type="InterPro" id="IPR052720">
    <property type="entry name" value="Glycosyl_hydrolase_97"/>
</dbReference>
<dbReference type="Proteomes" id="UP001208649">
    <property type="component" value="Unassembled WGS sequence"/>
</dbReference>
<reference evidence="9" key="1">
    <citation type="submission" date="2023-07" db="EMBL/GenBank/DDBJ databases">
        <title>Chryseobacterium sp. strain PBS4-4 Genome sequencing and assembly.</title>
        <authorList>
            <person name="Jung Y."/>
        </authorList>
    </citation>
    <scope>NUCLEOTIDE SEQUENCE [LARGE SCALE GENOMIC DNA]</scope>
    <source>
        <strain evidence="9">PBS4-4</strain>
    </source>
</reference>
<dbReference type="InterPro" id="IPR029486">
    <property type="entry name" value="GH97_N"/>
</dbReference>
<keyword evidence="4" id="KW-0732">Signal</keyword>
<feature type="signal peptide" evidence="4">
    <location>
        <begin position="1"/>
        <end position="20"/>
    </location>
</feature>
<keyword evidence="8" id="KW-0378">Hydrolase</keyword>
<proteinExistence type="predicted"/>
<gene>
    <name evidence="8" type="ORF">NZ698_02660</name>
</gene>
<feature type="domain" description="Glycosyl-hydrolase 97 N-terminal" evidence="6">
    <location>
        <begin position="23"/>
        <end position="305"/>
    </location>
</feature>
<evidence type="ECO:0000256" key="1">
    <source>
        <dbReference type="ARBA" id="ARBA00001913"/>
    </source>
</evidence>
<dbReference type="RefSeq" id="WP_263001550.1">
    <property type="nucleotide sequence ID" value="NZ_JAOTEM010000001.1"/>
</dbReference>
<evidence type="ECO:0000256" key="2">
    <source>
        <dbReference type="ARBA" id="ARBA00011245"/>
    </source>
</evidence>
<dbReference type="Gene3D" id="2.70.98.10">
    <property type="match status" value="1"/>
</dbReference>
<dbReference type="InterPro" id="IPR019563">
    <property type="entry name" value="GH97_catalytic"/>
</dbReference>
<protein>
    <submittedName>
        <fullName evidence="8">Glycoside hydrolase family 97 protein</fullName>
    </submittedName>
</protein>
<evidence type="ECO:0000259" key="6">
    <source>
        <dbReference type="Pfam" id="PF14508"/>
    </source>
</evidence>
<dbReference type="Pfam" id="PF14508">
    <property type="entry name" value="GH97_N"/>
    <property type="match status" value="1"/>
</dbReference>
<feature type="domain" description="Glycosyl-hydrolase 97 C-terminal oligomerisation" evidence="7">
    <location>
        <begin position="615"/>
        <end position="716"/>
    </location>
</feature>
<evidence type="ECO:0000313" key="8">
    <source>
        <dbReference type="EMBL" id="MCU7616088.1"/>
    </source>
</evidence>
<dbReference type="PANTHER" id="PTHR35803:SF1">
    <property type="entry name" value="GLUCAN 1,4-ALPHA-GLUCOSIDASE SUSB"/>
    <property type="match status" value="1"/>
</dbReference>
<dbReference type="EMBL" id="JAOTEM010000001">
    <property type="protein sequence ID" value="MCU7616088.1"/>
    <property type="molecule type" value="Genomic_DNA"/>
</dbReference>
<dbReference type="PANTHER" id="PTHR35803">
    <property type="entry name" value="GLUCAN 1,4-ALPHA-GLUCOSIDASE SUSB-RELATED"/>
    <property type="match status" value="1"/>
</dbReference>
<organism evidence="8 9">
    <name type="scientific">Chryseobacterium edaphi</name>
    <dbReference type="NCBI Taxonomy" id="2976532"/>
    <lineage>
        <taxon>Bacteria</taxon>
        <taxon>Pseudomonadati</taxon>
        <taxon>Bacteroidota</taxon>
        <taxon>Flavobacteriia</taxon>
        <taxon>Flavobacteriales</taxon>
        <taxon>Weeksellaceae</taxon>
        <taxon>Chryseobacterium group</taxon>
        <taxon>Chryseobacterium</taxon>
    </lineage>
</organism>
<evidence type="ECO:0000259" key="7">
    <source>
        <dbReference type="Pfam" id="PF14509"/>
    </source>
</evidence>
<feature type="chain" id="PRO_5046861381" evidence="4">
    <location>
        <begin position="21"/>
        <end position="719"/>
    </location>
</feature>
<name>A0ABT2W2E7_9FLAO</name>
<feature type="domain" description="Glycosyl-hydrolase 97 catalytic" evidence="5">
    <location>
        <begin position="323"/>
        <end position="520"/>
    </location>
</feature>
<dbReference type="SUPFAM" id="SSF51445">
    <property type="entry name" value="(Trans)glycosidases"/>
    <property type="match status" value="1"/>
</dbReference>
<dbReference type="GO" id="GO:0016787">
    <property type="term" value="F:hydrolase activity"/>
    <property type="evidence" value="ECO:0007669"/>
    <property type="project" value="UniProtKB-KW"/>
</dbReference>
<dbReference type="Pfam" id="PF14509">
    <property type="entry name" value="GH97_C"/>
    <property type="match status" value="1"/>
</dbReference>
<dbReference type="Gene3D" id="3.20.20.70">
    <property type="entry name" value="Aldolase class I"/>
    <property type="match status" value="1"/>
</dbReference>
<dbReference type="Pfam" id="PF10566">
    <property type="entry name" value="Glyco_hydro_97"/>
    <property type="match status" value="1"/>
</dbReference>
<evidence type="ECO:0000256" key="4">
    <source>
        <dbReference type="SAM" id="SignalP"/>
    </source>
</evidence>
<comment type="caution">
    <text evidence="8">The sequence shown here is derived from an EMBL/GenBank/DDBJ whole genome shotgun (WGS) entry which is preliminary data.</text>
</comment>
<dbReference type="InterPro" id="IPR014718">
    <property type="entry name" value="GH-type_carb-bd"/>
</dbReference>
<evidence type="ECO:0000313" key="9">
    <source>
        <dbReference type="Proteomes" id="UP001208649"/>
    </source>
</evidence>
<dbReference type="InterPro" id="IPR029483">
    <property type="entry name" value="GH97_C"/>
</dbReference>
<comment type="cofactor">
    <cofactor evidence="1">
        <name>Ca(2+)</name>
        <dbReference type="ChEBI" id="CHEBI:29108"/>
    </cofactor>
</comment>
<keyword evidence="9" id="KW-1185">Reference proteome</keyword>
<accession>A0ABT2W2E7</accession>
<keyword evidence="3" id="KW-0106">Calcium</keyword>